<reference evidence="2 3" key="1">
    <citation type="submission" date="2023-07" db="EMBL/GenBank/DDBJ databases">
        <title>Identification of four novel Pseudomonas species associated with bacterial leaf spot of cucurbits.</title>
        <authorList>
            <person name="Fullem K.R."/>
        </authorList>
    </citation>
    <scope>NUCLEOTIDE SEQUENCE [LARGE SCALE GENOMIC DNA]</scope>
    <source>
        <strain evidence="2 3">KFB 138</strain>
    </source>
</reference>
<keyword evidence="3" id="KW-1185">Reference proteome</keyword>
<dbReference type="Proteomes" id="UP001223016">
    <property type="component" value="Unassembled WGS sequence"/>
</dbReference>
<gene>
    <name evidence="2" type="ORF">Q6A51_05525</name>
</gene>
<sequence>MATTNEPTVSGNAHAGRPTGQDPLPGLQDDTQHPLEDTKEQLNAPFEQYRDTAADQIDNLAQTAQSVAKEISDNDTLGLSRYVSDIAQGMNDLAEKLRGKNTDELLQDAGRLARDNPLLFLCGSVALGLGLSRVLKASMPATDALSSTTDAPGFADDPVDELYRDGLNRDGLSRGDV</sequence>
<evidence type="ECO:0008006" key="4">
    <source>
        <dbReference type="Google" id="ProtNLM"/>
    </source>
</evidence>
<evidence type="ECO:0000313" key="3">
    <source>
        <dbReference type="Proteomes" id="UP001223016"/>
    </source>
</evidence>
<accession>A0ABT9CLF2</accession>
<evidence type="ECO:0000256" key="1">
    <source>
        <dbReference type="SAM" id="MobiDB-lite"/>
    </source>
</evidence>
<comment type="caution">
    <text evidence="2">The sequence shown here is derived from an EMBL/GenBank/DDBJ whole genome shotgun (WGS) entry which is preliminary data.</text>
</comment>
<dbReference type="SUPFAM" id="SSF58113">
    <property type="entry name" value="Apolipoprotein A-I"/>
    <property type="match status" value="1"/>
</dbReference>
<organism evidence="2 3">
    <name type="scientific">Pseudomonas serbiensis</name>
    <dbReference type="NCBI Taxonomy" id="3064350"/>
    <lineage>
        <taxon>Bacteria</taxon>
        <taxon>Pseudomonadati</taxon>
        <taxon>Pseudomonadota</taxon>
        <taxon>Gammaproteobacteria</taxon>
        <taxon>Pseudomonadales</taxon>
        <taxon>Pseudomonadaceae</taxon>
        <taxon>Pseudomonas</taxon>
    </lineage>
</organism>
<protein>
    <recommendedName>
        <fullName evidence="4">DUF3618 domain-containing protein</fullName>
    </recommendedName>
</protein>
<feature type="compositionally biased region" description="Polar residues" evidence="1">
    <location>
        <begin position="1"/>
        <end position="11"/>
    </location>
</feature>
<dbReference type="RefSeq" id="WP_304574294.1">
    <property type="nucleotide sequence ID" value="NZ_JAUQOO010000003.1"/>
</dbReference>
<dbReference type="EMBL" id="JAUQOO010000003">
    <property type="protein sequence ID" value="MDO7926230.1"/>
    <property type="molecule type" value="Genomic_DNA"/>
</dbReference>
<feature type="compositionally biased region" description="Basic and acidic residues" evidence="1">
    <location>
        <begin position="30"/>
        <end position="40"/>
    </location>
</feature>
<name>A0ABT9CLF2_9PSED</name>
<proteinExistence type="predicted"/>
<evidence type="ECO:0000313" key="2">
    <source>
        <dbReference type="EMBL" id="MDO7926230.1"/>
    </source>
</evidence>
<feature type="region of interest" description="Disordered" evidence="1">
    <location>
        <begin position="1"/>
        <end position="43"/>
    </location>
</feature>